<name>A0A2N7IMH5_9VIBR</name>
<comment type="caution">
    <text evidence="1">The sequence shown here is derived from an EMBL/GenBank/DDBJ whole genome shotgun (WGS) entry which is preliminary data.</text>
</comment>
<proteinExistence type="predicted"/>
<protein>
    <submittedName>
        <fullName evidence="1">Uncharacterized protein</fullName>
    </submittedName>
</protein>
<sequence length="73" mass="8772">MNYYMRNTVTDSRFKIEGQRPKNGKHYMQYVSLDWIKKEQPELLQSVLDDIDNYPTHMCEGHVLDYVFQVQSV</sequence>
<evidence type="ECO:0000313" key="1">
    <source>
        <dbReference type="EMBL" id="PML59451.1"/>
    </source>
</evidence>
<dbReference type="AlphaFoldDB" id="A0A2N7IMH5"/>
<accession>A0A2N7IMH5</accession>
<dbReference type="Proteomes" id="UP000235746">
    <property type="component" value="Unassembled WGS sequence"/>
</dbReference>
<organism evidence="1 2">
    <name type="scientific">Vibrio lentus</name>
    <dbReference type="NCBI Taxonomy" id="136468"/>
    <lineage>
        <taxon>Bacteria</taxon>
        <taxon>Pseudomonadati</taxon>
        <taxon>Pseudomonadota</taxon>
        <taxon>Gammaproteobacteria</taxon>
        <taxon>Vibrionales</taxon>
        <taxon>Vibrionaceae</taxon>
        <taxon>Vibrio</taxon>
    </lineage>
</organism>
<gene>
    <name evidence="1" type="ORF">BCT74_02620</name>
</gene>
<evidence type="ECO:0000313" key="2">
    <source>
        <dbReference type="Proteomes" id="UP000235746"/>
    </source>
</evidence>
<dbReference type="EMBL" id="MCYL01000002">
    <property type="protein sequence ID" value="PML59451.1"/>
    <property type="molecule type" value="Genomic_DNA"/>
</dbReference>
<dbReference type="RefSeq" id="WP_102558410.1">
    <property type="nucleotide sequence ID" value="NZ_MCYL01000002.1"/>
</dbReference>
<reference evidence="2" key="1">
    <citation type="submission" date="2016-07" db="EMBL/GenBank/DDBJ databases">
        <title>Nontailed viruses are major unrecognized killers of bacteria in the ocean.</title>
        <authorList>
            <person name="Kauffman K."/>
            <person name="Hussain F."/>
            <person name="Yang J."/>
            <person name="Arevalo P."/>
            <person name="Brown J."/>
            <person name="Cutler M."/>
            <person name="Kelly L."/>
            <person name="Polz M.F."/>
        </authorList>
    </citation>
    <scope>NUCLEOTIDE SEQUENCE [LARGE SCALE GENOMIC DNA]</scope>
    <source>
        <strain evidence="2">10N.261.51.B8</strain>
    </source>
</reference>